<keyword evidence="2" id="KW-1185">Reference proteome</keyword>
<evidence type="ECO:0000313" key="2">
    <source>
        <dbReference type="Proteomes" id="UP000006727"/>
    </source>
</evidence>
<proteinExistence type="predicted"/>
<reference evidence="1" key="3">
    <citation type="submission" date="2020-12" db="UniProtKB">
        <authorList>
            <consortium name="EnsemblPlants"/>
        </authorList>
    </citation>
    <scope>IDENTIFICATION</scope>
</reference>
<dbReference type="Gramene" id="Pp3c26_6930V3.3">
    <property type="protein sequence ID" value="PAC:32917403.CDS.1"/>
    <property type="gene ID" value="Pp3c26_6930"/>
</dbReference>
<organism evidence="1 2">
    <name type="scientific">Physcomitrium patens</name>
    <name type="common">Spreading-leaved earth moss</name>
    <name type="synonym">Physcomitrella patens</name>
    <dbReference type="NCBI Taxonomy" id="3218"/>
    <lineage>
        <taxon>Eukaryota</taxon>
        <taxon>Viridiplantae</taxon>
        <taxon>Streptophyta</taxon>
        <taxon>Embryophyta</taxon>
        <taxon>Bryophyta</taxon>
        <taxon>Bryophytina</taxon>
        <taxon>Bryopsida</taxon>
        <taxon>Funariidae</taxon>
        <taxon>Funariales</taxon>
        <taxon>Funariaceae</taxon>
        <taxon>Physcomitrium</taxon>
    </lineage>
</organism>
<gene>
    <name evidence="1" type="primary">LOC112278061</name>
</gene>
<protein>
    <submittedName>
        <fullName evidence="1">Uncharacterized protein</fullName>
    </submittedName>
</protein>
<dbReference type="EnsemblPlants" id="Pp3c26_6930V3.3">
    <property type="protein sequence ID" value="PAC:32917403.CDS.1"/>
    <property type="gene ID" value="Pp3c26_6930"/>
</dbReference>
<reference evidence="1 2" key="1">
    <citation type="journal article" date="2008" name="Science">
        <title>The Physcomitrella genome reveals evolutionary insights into the conquest of land by plants.</title>
        <authorList>
            <person name="Rensing S."/>
            <person name="Lang D."/>
            <person name="Zimmer A."/>
            <person name="Terry A."/>
            <person name="Salamov A."/>
            <person name="Shapiro H."/>
            <person name="Nishiyama T."/>
            <person name="Perroud P.-F."/>
            <person name="Lindquist E."/>
            <person name="Kamisugi Y."/>
            <person name="Tanahashi T."/>
            <person name="Sakakibara K."/>
            <person name="Fujita T."/>
            <person name="Oishi K."/>
            <person name="Shin-I T."/>
            <person name="Kuroki Y."/>
            <person name="Toyoda A."/>
            <person name="Suzuki Y."/>
            <person name="Hashimoto A."/>
            <person name="Yamaguchi K."/>
            <person name="Sugano A."/>
            <person name="Kohara Y."/>
            <person name="Fujiyama A."/>
            <person name="Anterola A."/>
            <person name="Aoki S."/>
            <person name="Ashton N."/>
            <person name="Barbazuk W.B."/>
            <person name="Barker E."/>
            <person name="Bennetzen J."/>
            <person name="Bezanilla M."/>
            <person name="Blankenship R."/>
            <person name="Cho S.H."/>
            <person name="Dutcher S."/>
            <person name="Estelle M."/>
            <person name="Fawcett J.A."/>
            <person name="Gundlach H."/>
            <person name="Hanada K."/>
            <person name="Heyl A."/>
            <person name="Hicks K.A."/>
            <person name="Hugh J."/>
            <person name="Lohr M."/>
            <person name="Mayer K."/>
            <person name="Melkozernov A."/>
            <person name="Murata T."/>
            <person name="Nelson D."/>
            <person name="Pils B."/>
            <person name="Prigge M."/>
            <person name="Reiss B."/>
            <person name="Renner T."/>
            <person name="Rombauts S."/>
            <person name="Rushton P."/>
            <person name="Sanderfoot A."/>
            <person name="Schween G."/>
            <person name="Shiu S.-H."/>
            <person name="Stueber K."/>
            <person name="Theodoulou F.L."/>
            <person name="Tu H."/>
            <person name="Van de Peer Y."/>
            <person name="Verrier P.J."/>
            <person name="Waters E."/>
            <person name="Wood A."/>
            <person name="Yang L."/>
            <person name="Cove D."/>
            <person name="Cuming A."/>
            <person name="Hasebe M."/>
            <person name="Lucas S."/>
            <person name="Mishler D.B."/>
            <person name="Reski R."/>
            <person name="Grigoriev I."/>
            <person name="Quatrano R.S."/>
            <person name="Boore J.L."/>
        </authorList>
    </citation>
    <scope>NUCLEOTIDE SEQUENCE [LARGE SCALE GENOMIC DNA]</scope>
    <source>
        <strain evidence="1 2">cv. Gransden 2004</strain>
    </source>
</reference>
<sequence length="24" mass="2844">MDRAEVKYSRLSIGPSFWPWLGTF</sequence>
<dbReference type="Proteomes" id="UP000006727">
    <property type="component" value="Chromosome 26"/>
</dbReference>
<accession>A0A7I3Z294</accession>
<evidence type="ECO:0000313" key="1">
    <source>
        <dbReference type="EnsemblPlants" id="PAC:32917403.CDS.1"/>
    </source>
</evidence>
<name>A0A7I3Z294_PHYPA</name>
<reference evidence="1 2" key="2">
    <citation type="journal article" date="2018" name="Plant J.">
        <title>The Physcomitrella patens chromosome-scale assembly reveals moss genome structure and evolution.</title>
        <authorList>
            <person name="Lang D."/>
            <person name="Ullrich K.K."/>
            <person name="Murat F."/>
            <person name="Fuchs J."/>
            <person name="Jenkins J."/>
            <person name="Haas F.B."/>
            <person name="Piednoel M."/>
            <person name="Gundlach H."/>
            <person name="Van Bel M."/>
            <person name="Meyberg R."/>
            <person name="Vives C."/>
            <person name="Morata J."/>
            <person name="Symeonidi A."/>
            <person name="Hiss M."/>
            <person name="Muchero W."/>
            <person name="Kamisugi Y."/>
            <person name="Saleh O."/>
            <person name="Blanc G."/>
            <person name="Decker E.L."/>
            <person name="van Gessel N."/>
            <person name="Grimwood J."/>
            <person name="Hayes R.D."/>
            <person name="Graham S.W."/>
            <person name="Gunter L.E."/>
            <person name="McDaniel S.F."/>
            <person name="Hoernstein S.N.W."/>
            <person name="Larsson A."/>
            <person name="Li F.W."/>
            <person name="Perroud P.F."/>
            <person name="Phillips J."/>
            <person name="Ranjan P."/>
            <person name="Rokshar D.S."/>
            <person name="Rothfels C.J."/>
            <person name="Schneider L."/>
            <person name="Shu S."/>
            <person name="Stevenson D.W."/>
            <person name="Thummler F."/>
            <person name="Tillich M."/>
            <person name="Villarreal Aguilar J.C."/>
            <person name="Widiez T."/>
            <person name="Wong G.K."/>
            <person name="Wymore A."/>
            <person name="Zhang Y."/>
            <person name="Zimmer A.D."/>
            <person name="Quatrano R.S."/>
            <person name="Mayer K.F.X."/>
            <person name="Goodstein D."/>
            <person name="Casacuberta J.M."/>
            <person name="Vandepoele K."/>
            <person name="Reski R."/>
            <person name="Cuming A.C."/>
            <person name="Tuskan G.A."/>
            <person name="Maumus F."/>
            <person name="Salse J."/>
            <person name="Schmutz J."/>
            <person name="Rensing S.A."/>
        </authorList>
    </citation>
    <scope>NUCLEOTIDE SEQUENCE [LARGE SCALE GENOMIC DNA]</scope>
    <source>
        <strain evidence="1 2">cv. Gransden 2004</strain>
    </source>
</reference>
<dbReference type="AlphaFoldDB" id="A0A7I3Z294"/>
<dbReference type="EMBL" id="ABEU02000026">
    <property type="status" value="NOT_ANNOTATED_CDS"/>
    <property type="molecule type" value="Genomic_DNA"/>
</dbReference>